<dbReference type="Gene3D" id="1.10.260.40">
    <property type="entry name" value="lambda repressor-like DNA-binding domains"/>
    <property type="match status" value="1"/>
</dbReference>
<evidence type="ECO:0000313" key="5">
    <source>
        <dbReference type="EMBL" id="AQP45568.1"/>
    </source>
</evidence>
<evidence type="ECO:0000256" key="1">
    <source>
        <dbReference type="ARBA" id="ARBA00023015"/>
    </source>
</evidence>
<keyword evidence="2" id="KW-0238">DNA-binding</keyword>
<evidence type="ECO:0000313" key="6">
    <source>
        <dbReference type="Proteomes" id="UP000188324"/>
    </source>
</evidence>
<proteinExistence type="predicted"/>
<keyword evidence="3" id="KW-0804">Transcription</keyword>
<dbReference type="SUPFAM" id="SSF53822">
    <property type="entry name" value="Periplasmic binding protein-like I"/>
    <property type="match status" value="1"/>
</dbReference>
<protein>
    <recommendedName>
        <fullName evidence="4">HTH lacI-type domain-containing protein</fullName>
    </recommendedName>
</protein>
<dbReference type="KEGG" id="tfl:RPIT_12760"/>
<dbReference type="AlphaFoldDB" id="A0A1Q2CHH0"/>
<dbReference type="Pfam" id="PF13377">
    <property type="entry name" value="Peripla_BP_3"/>
    <property type="match status" value="1"/>
</dbReference>
<dbReference type="Gene3D" id="3.40.50.2300">
    <property type="match status" value="2"/>
</dbReference>
<dbReference type="EMBL" id="CP019605">
    <property type="protein sequence ID" value="AQP45568.1"/>
    <property type="molecule type" value="Genomic_DNA"/>
</dbReference>
<dbReference type="PANTHER" id="PTHR30146">
    <property type="entry name" value="LACI-RELATED TRANSCRIPTIONAL REPRESSOR"/>
    <property type="match status" value="1"/>
</dbReference>
<dbReference type="CDD" id="cd01392">
    <property type="entry name" value="HTH_LacI"/>
    <property type="match status" value="1"/>
</dbReference>
<feature type="domain" description="HTH lacI-type" evidence="4">
    <location>
        <begin position="13"/>
        <end position="67"/>
    </location>
</feature>
<dbReference type="OrthoDB" id="4268837at2"/>
<reference evidence="5 6" key="1">
    <citation type="journal article" date="2016" name="Int. J. Syst. Evol. Microbiol.">
        <title>Tessaracoccus flavus sp. nov., isolated from the drainage system of a lindane-producing factory.</title>
        <authorList>
            <person name="Kumari R."/>
            <person name="Singh P."/>
            <person name="Schumann P."/>
            <person name="Lal R."/>
        </authorList>
    </citation>
    <scope>NUCLEOTIDE SEQUENCE [LARGE SCALE GENOMIC DNA]</scope>
    <source>
        <strain evidence="5 6">RP1T</strain>
    </source>
</reference>
<dbReference type="PROSITE" id="PS00356">
    <property type="entry name" value="HTH_LACI_1"/>
    <property type="match status" value="1"/>
</dbReference>
<dbReference type="SMART" id="SM00354">
    <property type="entry name" value="HTH_LACI"/>
    <property type="match status" value="1"/>
</dbReference>
<dbReference type="PRINTS" id="PR00036">
    <property type="entry name" value="HTHLACI"/>
</dbReference>
<evidence type="ECO:0000256" key="2">
    <source>
        <dbReference type="ARBA" id="ARBA00023125"/>
    </source>
</evidence>
<dbReference type="PANTHER" id="PTHR30146:SF109">
    <property type="entry name" value="HTH-TYPE TRANSCRIPTIONAL REGULATOR GALS"/>
    <property type="match status" value="1"/>
</dbReference>
<dbReference type="CDD" id="cd06267">
    <property type="entry name" value="PBP1_LacI_sugar_binding-like"/>
    <property type="match status" value="1"/>
</dbReference>
<dbReference type="InterPro" id="IPR000843">
    <property type="entry name" value="HTH_LacI"/>
</dbReference>
<dbReference type="Proteomes" id="UP000188324">
    <property type="component" value="Chromosome"/>
</dbReference>
<accession>A0A1Q2CHH0</accession>
<keyword evidence="6" id="KW-1185">Reference proteome</keyword>
<dbReference type="GO" id="GO:0000976">
    <property type="term" value="F:transcription cis-regulatory region binding"/>
    <property type="evidence" value="ECO:0007669"/>
    <property type="project" value="TreeGrafter"/>
</dbReference>
<sequence>MRSRGADISMIRPTLEDVARYAGVSRATVSRVVRRDPNVASETVTKVDAAVAELGYVPNGAARSLATGRSNTLAMVVPEPDTRVFSDPFFGLAVAGINAGLAGTDMQLVMVFASRTDRAGAVVDFLLEGRVAGAIIVSHHRSDGLVAASLALPIPTVFLGAPLLPPGYDKTPYYVDTDNYGGARLAAERMVEMGVRRPATVAGPRDMAAALDRLHGWCETLEQAGLEVAVAHGDYTRASGARAAAQLLDADPTIDGIFAASDLMAQGVLDTLRERGIRIGDEVKVIGFDDFEAASQTVPPLTTVVNPAVELGRQATVMVLNLVKGRETPSPVMLPVELHIRASG</sequence>
<dbReference type="InterPro" id="IPR010982">
    <property type="entry name" value="Lambda_DNA-bd_dom_sf"/>
</dbReference>
<dbReference type="PROSITE" id="PS50932">
    <property type="entry name" value="HTH_LACI_2"/>
    <property type="match status" value="1"/>
</dbReference>
<dbReference type="Pfam" id="PF00356">
    <property type="entry name" value="LacI"/>
    <property type="match status" value="1"/>
</dbReference>
<evidence type="ECO:0000256" key="3">
    <source>
        <dbReference type="ARBA" id="ARBA00023163"/>
    </source>
</evidence>
<evidence type="ECO:0000259" key="4">
    <source>
        <dbReference type="PROSITE" id="PS50932"/>
    </source>
</evidence>
<dbReference type="InterPro" id="IPR028082">
    <property type="entry name" value="Peripla_BP_I"/>
</dbReference>
<dbReference type="SUPFAM" id="SSF47413">
    <property type="entry name" value="lambda repressor-like DNA-binding domains"/>
    <property type="match status" value="1"/>
</dbReference>
<dbReference type="STRING" id="1610493.RPIT_12760"/>
<name>A0A1Q2CHH0_9ACTN</name>
<keyword evidence="1" id="KW-0805">Transcription regulation</keyword>
<dbReference type="GO" id="GO:0003700">
    <property type="term" value="F:DNA-binding transcription factor activity"/>
    <property type="evidence" value="ECO:0007669"/>
    <property type="project" value="TreeGrafter"/>
</dbReference>
<dbReference type="InterPro" id="IPR046335">
    <property type="entry name" value="LacI/GalR-like_sensor"/>
</dbReference>
<gene>
    <name evidence="5" type="ORF">RPIT_12760</name>
</gene>
<organism evidence="5 6">
    <name type="scientific">Tessaracoccus flavus</name>
    <dbReference type="NCBI Taxonomy" id="1610493"/>
    <lineage>
        <taxon>Bacteria</taxon>
        <taxon>Bacillati</taxon>
        <taxon>Actinomycetota</taxon>
        <taxon>Actinomycetes</taxon>
        <taxon>Propionibacteriales</taxon>
        <taxon>Propionibacteriaceae</taxon>
        <taxon>Tessaracoccus</taxon>
    </lineage>
</organism>